<comment type="subcellular location">
    <subcellularLocation>
        <location evidence="2">Secreted</location>
    </subcellularLocation>
</comment>
<feature type="disulfide bond" evidence="8">
    <location>
        <begin position="166"/>
        <end position="202"/>
    </location>
</feature>
<reference evidence="9 10" key="1">
    <citation type="journal article" date="2022" name="Nat. Ecol. Evol.">
        <title>A masculinizing supergene underlies an exaggerated male reproductive morph in a spider.</title>
        <authorList>
            <person name="Hendrickx F."/>
            <person name="De Corte Z."/>
            <person name="Sonet G."/>
            <person name="Van Belleghem S.M."/>
            <person name="Kostlbacher S."/>
            <person name="Vangestel C."/>
        </authorList>
    </citation>
    <scope>NUCLEOTIDE SEQUENCE [LARGE SCALE GENOMIC DNA]</scope>
    <source>
        <strain evidence="9">W744_W776</strain>
    </source>
</reference>
<dbReference type="Gene3D" id="1.10.2010.10">
    <property type="entry name" value="Crustacean CHH/MIH/GIH neurohormone"/>
    <property type="match status" value="1"/>
</dbReference>
<evidence type="ECO:0000256" key="1">
    <source>
        <dbReference type="ARBA" id="ARBA00003845"/>
    </source>
</evidence>
<dbReference type="PRINTS" id="PR00548">
    <property type="entry name" value="HYPRGLYCEMC1"/>
</dbReference>
<dbReference type="InterPro" id="IPR035957">
    <property type="entry name" value="Crust_neurohorm_sf"/>
</dbReference>
<evidence type="ECO:0000256" key="3">
    <source>
        <dbReference type="ARBA" id="ARBA00005447"/>
    </source>
</evidence>
<evidence type="ECO:0000256" key="4">
    <source>
        <dbReference type="ARBA" id="ARBA00022525"/>
    </source>
</evidence>
<dbReference type="Proteomes" id="UP000827092">
    <property type="component" value="Unassembled WGS sequence"/>
</dbReference>
<evidence type="ECO:0000256" key="7">
    <source>
        <dbReference type="ARBA" id="ARBA00023157"/>
    </source>
</evidence>
<accession>A0AAV6VHR3</accession>
<evidence type="ECO:0000313" key="9">
    <source>
        <dbReference type="EMBL" id="KAG8195226.1"/>
    </source>
</evidence>
<evidence type="ECO:0008006" key="11">
    <source>
        <dbReference type="Google" id="ProtNLM"/>
    </source>
</evidence>
<evidence type="ECO:0000256" key="8">
    <source>
        <dbReference type="PIRSR" id="PIRSR631098-51"/>
    </source>
</evidence>
<gene>
    <name evidence="9" type="ORF">JTE90_027967</name>
</gene>
<keyword evidence="5" id="KW-0372">Hormone</keyword>
<keyword evidence="7 8" id="KW-1015">Disulfide bond</keyword>
<evidence type="ECO:0000313" key="10">
    <source>
        <dbReference type="Proteomes" id="UP000827092"/>
    </source>
</evidence>
<evidence type="ECO:0000256" key="2">
    <source>
        <dbReference type="ARBA" id="ARBA00004613"/>
    </source>
</evidence>
<dbReference type="InterPro" id="IPR000346">
    <property type="entry name" value="Hyperglycemic1"/>
</dbReference>
<feature type="disulfide bond" evidence="8">
    <location>
        <begin position="185"/>
        <end position="211"/>
    </location>
</feature>
<evidence type="ECO:0000256" key="6">
    <source>
        <dbReference type="ARBA" id="ARBA00022729"/>
    </source>
</evidence>
<comment type="function">
    <text evidence="1">May increase the toxicity of alpha-latrotoxin and/or other venom components. Is non-toxic to mice and to the cockroach Periplaneta americana.</text>
</comment>
<dbReference type="PANTHER" id="PTHR35981">
    <property type="entry name" value="ION TRANSPORT PEPTIDE, ISOFORM C"/>
    <property type="match status" value="1"/>
</dbReference>
<feature type="disulfide bond" evidence="8">
    <location>
        <begin position="182"/>
        <end position="198"/>
    </location>
</feature>
<dbReference type="InterPro" id="IPR001166">
    <property type="entry name" value="Hyperglycemic"/>
</dbReference>
<dbReference type="GO" id="GO:0007623">
    <property type="term" value="P:circadian rhythm"/>
    <property type="evidence" value="ECO:0007669"/>
    <property type="project" value="TreeGrafter"/>
</dbReference>
<dbReference type="AlphaFoldDB" id="A0AAV6VHR3"/>
<dbReference type="PRINTS" id="PR00550">
    <property type="entry name" value="HYPRGLYCEMIC"/>
</dbReference>
<dbReference type="Pfam" id="PF01147">
    <property type="entry name" value="Crust_neurohorm"/>
    <property type="match status" value="1"/>
</dbReference>
<proteinExistence type="inferred from homology"/>
<sequence length="236" mass="27126">MQSNTVFCSLNYVKLQIFAPIVSLTNPEIRPSRIEIPLSHPLTPRQQSTFAEDPEKGEFLEPSMPISRKSILLKNFASFEVRLPGRGLGPPRIQHCRRKFQEFWTQSGEKSKLRFLTACSDRVICKTYRSVLMALLRVLVCLFAVAISLNESAHVLQKRSFVQLGCMGMFDRSKFARLDAVCEECYELYREPDIHALCRSNCFKNSYFSKCVDALLLTGEQEELDNSVRQLYGKRK</sequence>
<dbReference type="GO" id="GO:0005184">
    <property type="term" value="F:neuropeptide hormone activity"/>
    <property type="evidence" value="ECO:0007669"/>
    <property type="project" value="InterPro"/>
</dbReference>
<keyword evidence="4" id="KW-0964">Secreted</keyword>
<dbReference type="GO" id="GO:0005576">
    <property type="term" value="C:extracellular region"/>
    <property type="evidence" value="ECO:0007669"/>
    <property type="project" value="UniProtKB-SubCell"/>
</dbReference>
<evidence type="ECO:0000256" key="5">
    <source>
        <dbReference type="ARBA" id="ARBA00022702"/>
    </source>
</evidence>
<organism evidence="9 10">
    <name type="scientific">Oedothorax gibbosus</name>
    <dbReference type="NCBI Taxonomy" id="931172"/>
    <lineage>
        <taxon>Eukaryota</taxon>
        <taxon>Metazoa</taxon>
        <taxon>Ecdysozoa</taxon>
        <taxon>Arthropoda</taxon>
        <taxon>Chelicerata</taxon>
        <taxon>Arachnida</taxon>
        <taxon>Araneae</taxon>
        <taxon>Araneomorphae</taxon>
        <taxon>Entelegynae</taxon>
        <taxon>Araneoidea</taxon>
        <taxon>Linyphiidae</taxon>
        <taxon>Erigoninae</taxon>
        <taxon>Oedothorax</taxon>
    </lineage>
</organism>
<keyword evidence="6" id="KW-0732">Signal</keyword>
<dbReference type="PANTHER" id="PTHR35981:SF2">
    <property type="entry name" value="ION TRANSPORT PEPTIDE, ISOFORM C"/>
    <property type="match status" value="1"/>
</dbReference>
<dbReference type="SUPFAM" id="SSF81778">
    <property type="entry name" value="Crustacean CHH/MIH/GIH neurohormone"/>
    <property type="match status" value="1"/>
</dbReference>
<protein>
    <recommendedName>
        <fullName evidence="11">Ion transport peptide</fullName>
    </recommendedName>
</protein>
<comment type="caution">
    <text evidence="9">The sequence shown here is derived from an EMBL/GenBank/DDBJ whole genome shotgun (WGS) entry which is preliminary data.</text>
</comment>
<name>A0AAV6VHR3_9ARAC</name>
<keyword evidence="10" id="KW-1185">Reference proteome</keyword>
<dbReference type="InterPro" id="IPR018251">
    <property type="entry name" value="Crust_neurhormone_CS"/>
</dbReference>
<comment type="similarity">
    <text evidence="3">Belongs to the arthropod CHH/MIH/GIH/VIH hormone family.</text>
</comment>
<dbReference type="EMBL" id="JAFNEN010000091">
    <property type="protein sequence ID" value="KAG8195226.1"/>
    <property type="molecule type" value="Genomic_DNA"/>
</dbReference>
<dbReference type="InterPro" id="IPR031098">
    <property type="entry name" value="Crust_neurohorm"/>
</dbReference>
<dbReference type="PROSITE" id="PS01250">
    <property type="entry name" value="CHH_MIH_GIH"/>
    <property type="match status" value="1"/>
</dbReference>